<dbReference type="EMBL" id="WNDX01000052">
    <property type="protein sequence ID" value="KAF1043865.1"/>
    <property type="molecule type" value="Genomic_DNA"/>
</dbReference>
<dbReference type="SUPFAM" id="SSF51182">
    <property type="entry name" value="RmlC-like cupins"/>
    <property type="match status" value="1"/>
</dbReference>
<dbReference type="Pfam" id="PF12833">
    <property type="entry name" value="HTH_18"/>
    <property type="match status" value="1"/>
</dbReference>
<feature type="domain" description="HTH araC/xylS-type" evidence="5">
    <location>
        <begin position="149"/>
        <end position="246"/>
    </location>
</feature>
<dbReference type="AlphaFoldDB" id="A0A7V8FX26"/>
<dbReference type="Pfam" id="PF02311">
    <property type="entry name" value="AraC_binding"/>
    <property type="match status" value="1"/>
</dbReference>
<keyword evidence="1" id="KW-0678">Repressor</keyword>
<dbReference type="InterPro" id="IPR014710">
    <property type="entry name" value="RmlC-like_jellyroll"/>
</dbReference>
<dbReference type="PROSITE" id="PS01124">
    <property type="entry name" value="HTH_ARAC_FAMILY_2"/>
    <property type="match status" value="1"/>
</dbReference>
<dbReference type="SMART" id="SM00342">
    <property type="entry name" value="HTH_ARAC"/>
    <property type="match status" value="1"/>
</dbReference>
<sequence>MISSLVFAQEVHHPAGRSIAHHDHGEGQLLLVLKGTATITAEEGFWLTPPGFAIWIPAGCSHGARYSKESSLINIRFDARLCEGQSADCTLISVSDLMRHLAHEAVHLAASGDRSDAQELVARLMVHQMGHHWNGTGLFVPHGRDRRLRQAIDILRKDPGLSLQLEELAQRSATSGRTLARLFMKETGMSFRRWRDYFCVVCAIDRLAQGQSITQTALELGYQSASSFTTLFTRLLGHPPKRYLRMLEQARNGD</sequence>
<name>A0A7V8FX26_9BURK</name>
<dbReference type="GO" id="GO:0043565">
    <property type="term" value="F:sequence-specific DNA binding"/>
    <property type="evidence" value="ECO:0007669"/>
    <property type="project" value="InterPro"/>
</dbReference>
<protein>
    <submittedName>
        <fullName evidence="6">HTH-type transcriptional regulator NimR</fullName>
    </submittedName>
</protein>
<dbReference type="FunFam" id="1.10.10.60:FF:000132">
    <property type="entry name" value="AraC family transcriptional regulator"/>
    <property type="match status" value="1"/>
</dbReference>
<evidence type="ECO:0000256" key="2">
    <source>
        <dbReference type="ARBA" id="ARBA00023015"/>
    </source>
</evidence>
<keyword evidence="4" id="KW-0804">Transcription</keyword>
<evidence type="ECO:0000313" key="6">
    <source>
        <dbReference type="EMBL" id="KAF1043865.1"/>
    </source>
</evidence>
<dbReference type="SUPFAM" id="SSF46689">
    <property type="entry name" value="Homeodomain-like"/>
    <property type="match status" value="2"/>
</dbReference>
<evidence type="ECO:0000256" key="3">
    <source>
        <dbReference type="ARBA" id="ARBA00023125"/>
    </source>
</evidence>
<dbReference type="Gene3D" id="1.10.10.60">
    <property type="entry name" value="Homeodomain-like"/>
    <property type="match status" value="2"/>
</dbReference>
<evidence type="ECO:0000313" key="7">
    <source>
        <dbReference type="Proteomes" id="UP000462435"/>
    </source>
</evidence>
<dbReference type="PANTHER" id="PTHR11019:SF199">
    <property type="entry name" value="HTH-TYPE TRANSCRIPTIONAL REGULATOR NIMR"/>
    <property type="match status" value="1"/>
</dbReference>
<dbReference type="Gene3D" id="2.60.120.10">
    <property type="entry name" value="Jelly Rolls"/>
    <property type="match status" value="1"/>
</dbReference>
<dbReference type="GO" id="GO:0003700">
    <property type="term" value="F:DNA-binding transcription factor activity"/>
    <property type="evidence" value="ECO:0007669"/>
    <property type="project" value="InterPro"/>
</dbReference>
<evidence type="ECO:0000256" key="4">
    <source>
        <dbReference type="ARBA" id="ARBA00023163"/>
    </source>
</evidence>
<dbReference type="PANTHER" id="PTHR11019">
    <property type="entry name" value="HTH-TYPE TRANSCRIPTIONAL REGULATOR NIMR"/>
    <property type="match status" value="1"/>
</dbReference>
<keyword evidence="3" id="KW-0238">DNA-binding</keyword>
<proteinExistence type="predicted"/>
<dbReference type="InterPro" id="IPR009057">
    <property type="entry name" value="Homeodomain-like_sf"/>
</dbReference>
<keyword evidence="2" id="KW-0805">Transcription regulation</keyword>
<organism evidence="6 7">
    <name type="scientific">Herbaspirillum frisingense</name>
    <dbReference type="NCBI Taxonomy" id="92645"/>
    <lineage>
        <taxon>Bacteria</taxon>
        <taxon>Pseudomonadati</taxon>
        <taxon>Pseudomonadota</taxon>
        <taxon>Betaproteobacteria</taxon>
        <taxon>Burkholderiales</taxon>
        <taxon>Oxalobacteraceae</taxon>
        <taxon>Herbaspirillum</taxon>
    </lineage>
</organism>
<dbReference type="CDD" id="cd06124">
    <property type="entry name" value="cupin_NimR-like_N"/>
    <property type="match status" value="1"/>
</dbReference>
<accession>A0A7V8FX26</accession>
<evidence type="ECO:0000256" key="1">
    <source>
        <dbReference type="ARBA" id="ARBA00022491"/>
    </source>
</evidence>
<reference evidence="7" key="1">
    <citation type="journal article" date="2020" name="MBio">
        <title>Horizontal gene transfer to a defensive symbiont with a reduced genome amongst a multipartite beetle microbiome.</title>
        <authorList>
            <person name="Waterworth S.C."/>
            <person name="Florez L.V."/>
            <person name="Rees E.R."/>
            <person name="Hertweck C."/>
            <person name="Kaltenpoth M."/>
            <person name="Kwan J.C."/>
        </authorList>
    </citation>
    <scope>NUCLEOTIDE SEQUENCE [LARGE SCALE GENOMIC DNA]</scope>
</reference>
<evidence type="ECO:0000259" key="5">
    <source>
        <dbReference type="PROSITE" id="PS01124"/>
    </source>
</evidence>
<dbReference type="Proteomes" id="UP000462435">
    <property type="component" value="Unassembled WGS sequence"/>
</dbReference>
<dbReference type="InterPro" id="IPR011051">
    <property type="entry name" value="RmlC_Cupin_sf"/>
</dbReference>
<dbReference type="InterPro" id="IPR003313">
    <property type="entry name" value="AraC-bd"/>
</dbReference>
<comment type="caution">
    <text evidence="6">The sequence shown here is derived from an EMBL/GenBank/DDBJ whole genome shotgun (WGS) entry which is preliminary data.</text>
</comment>
<gene>
    <name evidence="6" type="primary">nimR_3</name>
    <name evidence="6" type="ORF">GAK35_02013</name>
</gene>
<dbReference type="InterPro" id="IPR018060">
    <property type="entry name" value="HTH_AraC"/>
</dbReference>